<dbReference type="Pfam" id="PF00296">
    <property type="entry name" value="Bac_luciferase"/>
    <property type="match status" value="1"/>
</dbReference>
<evidence type="ECO:0000313" key="4">
    <source>
        <dbReference type="Proteomes" id="UP000183410"/>
    </source>
</evidence>
<gene>
    <name evidence="3" type="ORF">SAMN04487969_11219</name>
</gene>
<dbReference type="Gene3D" id="3.20.20.30">
    <property type="entry name" value="Luciferase-like domain"/>
    <property type="match status" value="1"/>
</dbReference>
<dbReference type="GO" id="GO:0016705">
    <property type="term" value="F:oxidoreductase activity, acting on paired donors, with incorporation or reduction of molecular oxygen"/>
    <property type="evidence" value="ECO:0007669"/>
    <property type="project" value="InterPro"/>
</dbReference>
<dbReference type="GO" id="GO:0005829">
    <property type="term" value="C:cytosol"/>
    <property type="evidence" value="ECO:0007669"/>
    <property type="project" value="TreeGrafter"/>
</dbReference>
<dbReference type="InterPro" id="IPR011251">
    <property type="entry name" value="Luciferase-like_dom"/>
</dbReference>
<sequence length="344" mass="38512">MNTANRLKLSILDFVHIYKGTAATKSLQDMTEMVQFAEQWGFNRYWFTEHHNTTTLMGTSPDLLSLHAAAHTKSIRVGSGGIMLPNHSPLKVMENFTLLEGLYPGRIDLGIGRASGTDGRTMLALLRSRELMEVNDFPEQLDNLLSFFERNFKENHPFSHINPPGDKSMVPDMFMLGSSEGGLHFALEKGLGFVFAAHLAPQLAIPMLRAYHSGFKPSSYLSEPQSMLTTIVITAETEEEAKYIAGPAELMWAQMSTGTRNLTFPTPEEAKNHTYTPHEELARERNKERFVIGSVGQVAEQLQQIAKASLVDEIMIADFYPNQESRKKGHELLAKELNLSQGEQ</sequence>
<dbReference type="NCBIfam" id="TIGR03558">
    <property type="entry name" value="oxido_grp_1"/>
    <property type="match status" value="1"/>
</dbReference>
<evidence type="ECO:0000259" key="2">
    <source>
        <dbReference type="Pfam" id="PF00296"/>
    </source>
</evidence>
<dbReference type="InterPro" id="IPR019949">
    <property type="entry name" value="CmoO-like"/>
</dbReference>
<evidence type="ECO:0000313" key="3">
    <source>
        <dbReference type="EMBL" id="SFF03856.1"/>
    </source>
</evidence>
<feature type="domain" description="Luciferase-like" evidence="2">
    <location>
        <begin position="12"/>
        <end position="308"/>
    </location>
</feature>
<dbReference type="PANTHER" id="PTHR30137">
    <property type="entry name" value="LUCIFERASE-LIKE MONOOXYGENASE"/>
    <property type="match status" value="1"/>
</dbReference>
<accession>A0A1I2FH48</accession>
<protein>
    <submittedName>
        <fullName evidence="3">Luciferase family oxidoreductase, group 1</fullName>
    </submittedName>
</protein>
<dbReference type="RefSeq" id="WP_046232312.1">
    <property type="nucleotide sequence ID" value="NZ_FONN01000012.1"/>
</dbReference>
<keyword evidence="4" id="KW-1185">Reference proteome</keyword>
<dbReference type="Proteomes" id="UP000183410">
    <property type="component" value="Unassembled WGS sequence"/>
</dbReference>
<dbReference type="OrthoDB" id="9780518at2"/>
<dbReference type="SUPFAM" id="SSF51679">
    <property type="entry name" value="Bacterial luciferase-like"/>
    <property type="match status" value="1"/>
</dbReference>
<organism evidence="3 4">
    <name type="scientific">Paenibacillus algorifonticola</name>
    <dbReference type="NCBI Taxonomy" id="684063"/>
    <lineage>
        <taxon>Bacteria</taxon>
        <taxon>Bacillati</taxon>
        <taxon>Bacillota</taxon>
        <taxon>Bacilli</taxon>
        <taxon>Bacillales</taxon>
        <taxon>Paenibacillaceae</taxon>
        <taxon>Paenibacillus</taxon>
    </lineage>
</organism>
<name>A0A1I2FH48_9BACL</name>
<dbReference type="PANTHER" id="PTHR30137:SF6">
    <property type="entry name" value="LUCIFERASE-LIKE MONOOXYGENASE"/>
    <property type="match status" value="1"/>
</dbReference>
<comment type="similarity">
    <text evidence="1">To bacterial alkanal monooxygenase alpha and beta chains.</text>
</comment>
<dbReference type="AlphaFoldDB" id="A0A1I2FH48"/>
<dbReference type="InterPro" id="IPR050766">
    <property type="entry name" value="Bact_Lucif_Oxidored"/>
</dbReference>
<dbReference type="InterPro" id="IPR036661">
    <property type="entry name" value="Luciferase-like_sf"/>
</dbReference>
<evidence type="ECO:0000256" key="1">
    <source>
        <dbReference type="ARBA" id="ARBA00007789"/>
    </source>
</evidence>
<proteinExistence type="predicted"/>
<reference evidence="4" key="1">
    <citation type="submission" date="2016-10" db="EMBL/GenBank/DDBJ databases">
        <authorList>
            <person name="Varghese N."/>
            <person name="Submissions S."/>
        </authorList>
    </citation>
    <scope>NUCLEOTIDE SEQUENCE [LARGE SCALE GENOMIC DNA]</scope>
    <source>
        <strain evidence="4">CGMCC 1.10223</strain>
    </source>
</reference>
<dbReference type="EMBL" id="FONN01000012">
    <property type="protein sequence ID" value="SFF03856.1"/>
    <property type="molecule type" value="Genomic_DNA"/>
</dbReference>